<dbReference type="Pfam" id="PF17800">
    <property type="entry name" value="NPL"/>
    <property type="match status" value="1"/>
</dbReference>
<keyword evidence="4 5" id="KW-0413">Isomerase</keyword>
<dbReference type="PANTHER" id="PTHR43811:SF48">
    <property type="entry name" value="PEPTIDYL-PROLYL CIS-TRANS ISOMERASE FKBP43"/>
    <property type="match status" value="1"/>
</dbReference>
<dbReference type="InterPro" id="IPR041232">
    <property type="entry name" value="NPL"/>
</dbReference>
<dbReference type="InterPro" id="IPR046357">
    <property type="entry name" value="PPIase_dom_sf"/>
</dbReference>
<gene>
    <name evidence="9" type="primary">LOC100835176</name>
    <name evidence="8" type="ORF">BRADI_5g00880v3</name>
</gene>
<evidence type="ECO:0000313" key="10">
    <source>
        <dbReference type="Proteomes" id="UP000008810"/>
    </source>
</evidence>
<sequence length="400" mass="44064">MAFWGVEVRPGKPYTHSHNPSHGRLRICQATLGCCDAATRTVVQCNVGNKTPVKLCSLNPRLAEMCHLEIELEEDEDVLFSVLGQSSVHLSGYYLHPSTRCNAGGEESESYGEDVGESDTAEEDIVSDDSYESDFIDDGDVCSSPDRHKKEAVEKQAGKGERRKHLKKKNQVDSTDDNNDDSPYKPAVRRKASLIFDSGSEDEDYMLGSYSLGKKDNGKVSVEIKPENVQPNGETVRKSKEAMKRKHDAISQNPAPPKDVVVEAEVKLKLKKNKKTSLETEDGKQSDNRRTLENGLIVEDLSAGNIDAPLASNTSKVYINYIAMLHDGKTVESNVGEKPYKFKLGAGKGKPGWDDGICGMRVGDKRRLTVPPSMLNGHKSAEKIPKGQSAIYEVELVKVR</sequence>
<dbReference type="InterPro" id="IPR001179">
    <property type="entry name" value="PPIase_FKBP_dom"/>
</dbReference>
<dbReference type="PANTHER" id="PTHR43811">
    <property type="entry name" value="FKBP-TYPE PEPTIDYL-PROLYL CIS-TRANS ISOMERASE FKPA"/>
    <property type="match status" value="1"/>
</dbReference>
<reference evidence="8" key="2">
    <citation type="submission" date="2017-06" db="EMBL/GenBank/DDBJ databases">
        <title>WGS assembly of Brachypodium distachyon.</title>
        <authorList>
            <consortium name="The International Brachypodium Initiative"/>
            <person name="Lucas S."/>
            <person name="Harmon-Smith M."/>
            <person name="Lail K."/>
            <person name="Tice H."/>
            <person name="Grimwood J."/>
            <person name="Bruce D."/>
            <person name="Barry K."/>
            <person name="Shu S."/>
            <person name="Lindquist E."/>
            <person name="Wang M."/>
            <person name="Pitluck S."/>
            <person name="Vogel J.P."/>
            <person name="Garvin D.F."/>
            <person name="Mockler T.C."/>
            <person name="Schmutz J."/>
            <person name="Rokhsar D."/>
            <person name="Bevan M.W."/>
        </authorList>
    </citation>
    <scope>NUCLEOTIDE SEQUENCE</scope>
    <source>
        <strain evidence="8">Bd21</strain>
    </source>
</reference>
<protein>
    <recommendedName>
        <fullName evidence="2 5">peptidylprolyl isomerase</fullName>
        <ecNumber evidence="2 5">5.2.1.8</ecNumber>
    </recommendedName>
</protein>
<reference evidence="9" key="3">
    <citation type="submission" date="2018-08" db="UniProtKB">
        <authorList>
            <consortium name="EnsemblPlants"/>
        </authorList>
    </citation>
    <scope>IDENTIFICATION</scope>
    <source>
        <strain evidence="9">cv. Bd21</strain>
    </source>
</reference>
<dbReference type="HOGENOM" id="CLU_022297_0_1_1"/>
<proteinExistence type="predicted"/>
<dbReference type="Gene3D" id="3.10.50.40">
    <property type="match status" value="1"/>
</dbReference>
<reference evidence="8 9" key="1">
    <citation type="journal article" date="2010" name="Nature">
        <title>Genome sequencing and analysis of the model grass Brachypodium distachyon.</title>
        <authorList>
            <consortium name="International Brachypodium Initiative"/>
        </authorList>
    </citation>
    <scope>NUCLEOTIDE SEQUENCE [LARGE SCALE GENOMIC DNA]</scope>
    <source>
        <strain evidence="8 9">Bd21</strain>
    </source>
</reference>
<dbReference type="Gene3D" id="2.60.120.340">
    <property type="entry name" value="Nucleoplasmin core domain"/>
    <property type="match status" value="1"/>
</dbReference>
<dbReference type="EnsemblPlants" id="KQJ81462">
    <property type="protein sequence ID" value="KQJ81462"/>
    <property type="gene ID" value="BRADI_5g00880v3"/>
</dbReference>
<keyword evidence="3 5" id="KW-0697">Rotamase</keyword>
<comment type="catalytic activity">
    <reaction evidence="1 5">
        <text>[protein]-peptidylproline (omega=180) = [protein]-peptidylproline (omega=0)</text>
        <dbReference type="Rhea" id="RHEA:16237"/>
        <dbReference type="Rhea" id="RHEA-COMP:10747"/>
        <dbReference type="Rhea" id="RHEA-COMP:10748"/>
        <dbReference type="ChEBI" id="CHEBI:83833"/>
        <dbReference type="ChEBI" id="CHEBI:83834"/>
        <dbReference type="EC" id="5.2.1.8"/>
    </reaction>
</comment>
<evidence type="ECO:0000256" key="5">
    <source>
        <dbReference type="PROSITE-ProRule" id="PRU00277"/>
    </source>
</evidence>
<evidence type="ECO:0000256" key="1">
    <source>
        <dbReference type="ARBA" id="ARBA00000971"/>
    </source>
</evidence>
<dbReference type="STRING" id="15368.I1IVJ1"/>
<keyword evidence="10" id="KW-1185">Reference proteome</keyword>
<dbReference type="PROSITE" id="PS50059">
    <property type="entry name" value="FKBP_PPIASE"/>
    <property type="match status" value="1"/>
</dbReference>
<evidence type="ECO:0000256" key="2">
    <source>
        <dbReference type="ARBA" id="ARBA00013194"/>
    </source>
</evidence>
<evidence type="ECO:0000259" key="7">
    <source>
        <dbReference type="PROSITE" id="PS50059"/>
    </source>
</evidence>
<dbReference type="eggNOG" id="KOG0552">
    <property type="taxonomic scope" value="Eukaryota"/>
</dbReference>
<organism evidence="8">
    <name type="scientific">Brachypodium distachyon</name>
    <name type="common">Purple false brome</name>
    <name type="synonym">Trachynia distachya</name>
    <dbReference type="NCBI Taxonomy" id="15368"/>
    <lineage>
        <taxon>Eukaryota</taxon>
        <taxon>Viridiplantae</taxon>
        <taxon>Streptophyta</taxon>
        <taxon>Embryophyta</taxon>
        <taxon>Tracheophyta</taxon>
        <taxon>Spermatophyta</taxon>
        <taxon>Magnoliopsida</taxon>
        <taxon>Liliopsida</taxon>
        <taxon>Poales</taxon>
        <taxon>Poaceae</taxon>
        <taxon>BOP clade</taxon>
        <taxon>Pooideae</taxon>
        <taxon>Stipodae</taxon>
        <taxon>Brachypodieae</taxon>
        <taxon>Brachypodium</taxon>
    </lineage>
</organism>
<dbReference type="Pfam" id="PF00254">
    <property type="entry name" value="FKBP_C"/>
    <property type="match status" value="1"/>
</dbReference>
<dbReference type="FunCoup" id="I1IVJ1">
    <property type="interactions" value="109"/>
</dbReference>
<dbReference type="OrthoDB" id="1902587at2759"/>
<dbReference type="Proteomes" id="UP000008810">
    <property type="component" value="Chromosome 5"/>
</dbReference>
<evidence type="ECO:0000256" key="4">
    <source>
        <dbReference type="ARBA" id="ARBA00023235"/>
    </source>
</evidence>
<evidence type="ECO:0000313" key="8">
    <source>
        <dbReference type="EMBL" id="KQJ81462.1"/>
    </source>
</evidence>
<feature type="domain" description="PPIase FKBP-type" evidence="7">
    <location>
        <begin position="314"/>
        <end position="400"/>
    </location>
</feature>
<evidence type="ECO:0000256" key="3">
    <source>
        <dbReference type="ARBA" id="ARBA00023110"/>
    </source>
</evidence>
<dbReference type="RefSeq" id="XP_003579944.1">
    <property type="nucleotide sequence ID" value="XM_003579896.4"/>
</dbReference>
<dbReference type="KEGG" id="bdi:100835176"/>
<dbReference type="SUPFAM" id="SSF54534">
    <property type="entry name" value="FKBP-like"/>
    <property type="match status" value="1"/>
</dbReference>
<dbReference type="OMA" id="CPPHMAY"/>
<evidence type="ECO:0000256" key="6">
    <source>
        <dbReference type="SAM" id="MobiDB-lite"/>
    </source>
</evidence>
<dbReference type="Gramene" id="KQJ81462">
    <property type="protein sequence ID" value="KQJ81462"/>
    <property type="gene ID" value="BRADI_5g00880v3"/>
</dbReference>
<feature type="compositionally biased region" description="Acidic residues" evidence="6">
    <location>
        <begin position="106"/>
        <end position="140"/>
    </location>
</feature>
<dbReference type="EMBL" id="CM000884">
    <property type="protein sequence ID" value="KQJ81462.1"/>
    <property type="molecule type" value="Genomic_DNA"/>
</dbReference>
<evidence type="ECO:0000313" key="9">
    <source>
        <dbReference type="EnsemblPlants" id="KQJ81462"/>
    </source>
</evidence>
<dbReference type="AlphaFoldDB" id="I1IVJ1"/>
<dbReference type="GeneID" id="100835176"/>
<dbReference type="GO" id="GO:0003755">
    <property type="term" value="F:peptidyl-prolyl cis-trans isomerase activity"/>
    <property type="evidence" value="ECO:0000318"/>
    <property type="project" value="GO_Central"/>
</dbReference>
<name>I1IVJ1_BRADI</name>
<feature type="compositionally biased region" description="Basic and acidic residues" evidence="6">
    <location>
        <begin position="145"/>
        <end position="160"/>
    </location>
</feature>
<dbReference type="EC" id="5.2.1.8" evidence="2 5"/>
<feature type="region of interest" description="Disordered" evidence="6">
    <location>
        <begin position="101"/>
        <end position="189"/>
    </location>
</feature>
<accession>I1IVJ1</accession>